<name>A0A8G0L9E3_9HYPO</name>
<dbReference type="EMBL" id="CP075866">
    <property type="protein sequence ID" value="QYS98167.1"/>
    <property type="molecule type" value="Genomic_DNA"/>
</dbReference>
<dbReference type="Proteomes" id="UP000826661">
    <property type="component" value="Chromosome III"/>
</dbReference>
<sequence length="107" mass="11342">MSNCSHPPSRYRLRGLACSFVCDDDVTATRLTMPVSRHIAGQGSWYKCTGLFFAAPGQGGGLSLAARLCQDAIDAFLFSPDAGISSEGLLADATKRTPRIAAVAHRL</sequence>
<evidence type="ECO:0000313" key="1">
    <source>
        <dbReference type="EMBL" id="QYS98167.1"/>
    </source>
</evidence>
<accession>A0A8G0L9E3</accession>
<protein>
    <submittedName>
        <fullName evidence="1">Uncharacterized protein</fullName>
    </submittedName>
</protein>
<reference evidence="1 2" key="1">
    <citation type="journal article" date="2021" name="BMC Genomics">
        <title>Telomere-to-telomere genome assembly of asparaginase-producing Trichoderma simmonsii.</title>
        <authorList>
            <person name="Chung D."/>
            <person name="Kwon Y.M."/>
            <person name="Yang Y."/>
        </authorList>
    </citation>
    <scope>NUCLEOTIDE SEQUENCE [LARGE SCALE GENOMIC DNA]</scope>
    <source>
        <strain evidence="1 2">GH-Sj1</strain>
    </source>
</reference>
<keyword evidence="2" id="KW-1185">Reference proteome</keyword>
<dbReference type="AlphaFoldDB" id="A0A8G0L9E3"/>
<gene>
    <name evidence="1" type="ORF">H0G86_005359</name>
</gene>
<evidence type="ECO:0000313" key="2">
    <source>
        <dbReference type="Proteomes" id="UP000826661"/>
    </source>
</evidence>
<organism evidence="1 2">
    <name type="scientific">Trichoderma simmonsii</name>
    <dbReference type="NCBI Taxonomy" id="1491479"/>
    <lineage>
        <taxon>Eukaryota</taxon>
        <taxon>Fungi</taxon>
        <taxon>Dikarya</taxon>
        <taxon>Ascomycota</taxon>
        <taxon>Pezizomycotina</taxon>
        <taxon>Sordariomycetes</taxon>
        <taxon>Hypocreomycetidae</taxon>
        <taxon>Hypocreales</taxon>
        <taxon>Hypocreaceae</taxon>
        <taxon>Trichoderma</taxon>
    </lineage>
</organism>
<proteinExistence type="predicted"/>